<dbReference type="EC" id="3.5.2.17" evidence="3"/>
<dbReference type="NCBIfam" id="TIGR02962">
    <property type="entry name" value="hdxy_isourate"/>
    <property type="match status" value="1"/>
</dbReference>
<evidence type="ECO:0000313" key="16">
    <source>
        <dbReference type="Proteomes" id="UP000695026"/>
    </source>
</evidence>
<dbReference type="InterPro" id="IPR014306">
    <property type="entry name" value="Hydroxyisourate_hydrolase"/>
</dbReference>
<dbReference type="CDD" id="cd05822">
    <property type="entry name" value="TLP_HIUase"/>
    <property type="match status" value="1"/>
</dbReference>
<evidence type="ECO:0000256" key="13">
    <source>
        <dbReference type="PIRSR" id="PIRSR600895-51"/>
    </source>
</evidence>
<dbReference type="InterPro" id="IPR023416">
    <property type="entry name" value="Transthyretin/HIU_hydrolase_d"/>
</dbReference>
<dbReference type="GO" id="GO:0005737">
    <property type="term" value="C:cytoplasm"/>
    <property type="evidence" value="ECO:0007669"/>
    <property type="project" value="TreeGrafter"/>
</dbReference>
<dbReference type="GO" id="GO:0000902">
    <property type="term" value="P:cell morphogenesis"/>
    <property type="evidence" value="ECO:0007669"/>
    <property type="project" value="TreeGrafter"/>
</dbReference>
<evidence type="ECO:0000256" key="2">
    <source>
        <dbReference type="ARBA" id="ARBA00004236"/>
    </source>
</evidence>
<dbReference type="PROSITE" id="PS00232">
    <property type="entry name" value="CADHERIN_1"/>
    <property type="match status" value="1"/>
</dbReference>
<dbReference type="InterPro" id="IPR020894">
    <property type="entry name" value="Cadherin_CS"/>
</dbReference>
<reference evidence="17" key="1">
    <citation type="submission" date="2025-08" db="UniProtKB">
        <authorList>
            <consortium name="RefSeq"/>
        </authorList>
    </citation>
    <scope>IDENTIFICATION</scope>
    <source>
        <tissue evidence="17">Liver</tissue>
    </source>
</reference>
<proteinExistence type="predicted"/>
<accession>A0A9F5J9L4</accession>
<feature type="binding site" evidence="13">
    <location>
        <position position="264"/>
    </location>
    <ligand>
        <name>substrate</name>
    </ligand>
</feature>
<dbReference type="Pfam" id="PF00028">
    <property type="entry name" value="Cadherin"/>
    <property type="match status" value="2"/>
</dbReference>
<evidence type="ECO:0000256" key="3">
    <source>
        <dbReference type="ARBA" id="ARBA00012609"/>
    </source>
</evidence>
<dbReference type="InterPro" id="IPR002126">
    <property type="entry name" value="Cadherin-like_dom"/>
</dbReference>
<keyword evidence="6" id="KW-0479">Metal-binding</keyword>
<keyword evidence="16" id="KW-1185">Reference proteome</keyword>
<dbReference type="InterPro" id="IPR039808">
    <property type="entry name" value="Cadherin"/>
</dbReference>
<keyword evidence="4" id="KW-1003">Cell membrane</keyword>
<evidence type="ECO:0000256" key="14">
    <source>
        <dbReference type="PROSITE-ProRule" id="PRU00043"/>
    </source>
</evidence>
<evidence type="ECO:0000256" key="5">
    <source>
        <dbReference type="ARBA" id="ARBA00022631"/>
    </source>
</evidence>
<keyword evidence="9 14" id="KW-0106">Calcium</keyword>
<organism evidence="16 17">
    <name type="scientific">Python bivittatus</name>
    <name type="common">Burmese python</name>
    <name type="synonym">Python molurus bivittatus</name>
    <dbReference type="NCBI Taxonomy" id="176946"/>
    <lineage>
        <taxon>Eukaryota</taxon>
        <taxon>Metazoa</taxon>
        <taxon>Chordata</taxon>
        <taxon>Craniata</taxon>
        <taxon>Vertebrata</taxon>
        <taxon>Euteleostomi</taxon>
        <taxon>Lepidosauria</taxon>
        <taxon>Squamata</taxon>
        <taxon>Bifurcata</taxon>
        <taxon>Unidentata</taxon>
        <taxon>Episquamata</taxon>
        <taxon>Toxicofera</taxon>
        <taxon>Serpentes</taxon>
        <taxon>Henophidia</taxon>
        <taxon>Pythonidae</taxon>
        <taxon>Python</taxon>
    </lineage>
</organism>
<dbReference type="GO" id="GO:0016477">
    <property type="term" value="P:cell migration"/>
    <property type="evidence" value="ECO:0007669"/>
    <property type="project" value="TreeGrafter"/>
</dbReference>
<dbReference type="GO" id="GO:0006144">
    <property type="term" value="P:purine nucleobase metabolic process"/>
    <property type="evidence" value="ECO:0007669"/>
    <property type="project" value="UniProtKB-KW"/>
</dbReference>
<dbReference type="PRINTS" id="PR00205">
    <property type="entry name" value="CADHERIN"/>
</dbReference>
<evidence type="ECO:0000256" key="9">
    <source>
        <dbReference type="ARBA" id="ARBA00022837"/>
    </source>
</evidence>
<dbReference type="Gene3D" id="2.60.40.60">
    <property type="entry name" value="Cadherins"/>
    <property type="match status" value="2"/>
</dbReference>
<feature type="domain" description="Cadherin" evidence="15">
    <location>
        <begin position="33"/>
        <end position="107"/>
    </location>
</feature>
<evidence type="ECO:0000256" key="1">
    <source>
        <dbReference type="ARBA" id="ARBA00001043"/>
    </source>
</evidence>
<dbReference type="PROSITE" id="PS50268">
    <property type="entry name" value="CADHERIN_2"/>
    <property type="match status" value="2"/>
</dbReference>
<dbReference type="RefSeq" id="XP_025032908.1">
    <property type="nucleotide sequence ID" value="XM_025177140.1"/>
</dbReference>
<feature type="binding site" evidence="13">
    <location>
        <position position="329"/>
    </location>
    <ligand>
        <name>substrate</name>
    </ligand>
</feature>
<dbReference type="SMART" id="SM00095">
    <property type="entry name" value="TR_THY"/>
    <property type="match status" value="1"/>
</dbReference>
<protein>
    <recommendedName>
        <fullName evidence="3">hydroxyisourate hydrolase</fullName>
        <ecNumber evidence="3">3.5.2.17</ecNumber>
    </recommendedName>
</protein>
<dbReference type="Gene3D" id="2.60.40.180">
    <property type="entry name" value="Transthyretin/hydroxyisourate hydrolase domain"/>
    <property type="match status" value="1"/>
</dbReference>
<keyword evidence="8" id="KW-0378">Hydrolase</keyword>
<evidence type="ECO:0000256" key="7">
    <source>
        <dbReference type="ARBA" id="ARBA00022737"/>
    </source>
</evidence>
<dbReference type="GO" id="GO:0007043">
    <property type="term" value="P:cell-cell junction assembly"/>
    <property type="evidence" value="ECO:0007669"/>
    <property type="project" value="TreeGrafter"/>
</dbReference>
<dbReference type="GO" id="GO:0034332">
    <property type="term" value="P:adherens junction organization"/>
    <property type="evidence" value="ECO:0007669"/>
    <property type="project" value="TreeGrafter"/>
</dbReference>
<dbReference type="GO" id="GO:0007156">
    <property type="term" value="P:homophilic cell adhesion via plasma membrane adhesion molecules"/>
    <property type="evidence" value="ECO:0007669"/>
    <property type="project" value="InterPro"/>
</dbReference>
<dbReference type="GO" id="GO:0016339">
    <property type="term" value="P:calcium-dependent cell-cell adhesion via plasma membrane cell adhesion molecules"/>
    <property type="evidence" value="ECO:0007669"/>
    <property type="project" value="TreeGrafter"/>
</dbReference>
<feature type="domain" description="Cadherin" evidence="15">
    <location>
        <begin position="108"/>
        <end position="235"/>
    </location>
</feature>
<dbReference type="GO" id="GO:0033971">
    <property type="term" value="F:hydroxyisourate hydrolase activity"/>
    <property type="evidence" value="ECO:0007669"/>
    <property type="project" value="UniProtKB-EC"/>
</dbReference>
<dbReference type="SMART" id="SM00112">
    <property type="entry name" value="CA"/>
    <property type="match status" value="2"/>
</dbReference>
<evidence type="ECO:0000256" key="12">
    <source>
        <dbReference type="ARBA" id="ARBA00023180"/>
    </source>
</evidence>
<evidence type="ECO:0000256" key="6">
    <source>
        <dbReference type="ARBA" id="ARBA00022723"/>
    </source>
</evidence>
<gene>
    <name evidence="17" type="primary">LOC103060195</name>
</gene>
<evidence type="ECO:0000256" key="4">
    <source>
        <dbReference type="ARBA" id="ARBA00022475"/>
    </source>
</evidence>
<keyword evidence="7" id="KW-0677">Repeat</keyword>
<dbReference type="GO" id="GO:0005912">
    <property type="term" value="C:adherens junction"/>
    <property type="evidence" value="ECO:0007669"/>
    <property type="project" value="TreeGrafter"/>
</dbReference>
<dbReference type="GO" id="GO:0008013">
    <property type="term" value="F:beta-catenin binding"/>
    <property type="evidence" value="ECO:0007669"/>
    <property type="project" value="TreeGrafter"/>
</dbReference>
<evidence type="ECO:0000256" key="11">
    <source>
        <dbReference type="ARBA" id="ARBA00023136"/>
    </source>
</evidence>
<dbReference type="OrthoDB" id="10265230at2759"/>
<evidence type="ECO:0000256" key="10">
    <source>
        <dbReference type="ARBA" id="ARBA00022889"/>
    </source>
</evidence>
<dbReference type="GO" id="GO:0005509">
    <property type="term" value="F:calcium ion binding"/>
    <property type="evidence" value="ECO:0007669"/>
    <property type="project" value="UniProtKB-UniRule"/>
</dbReference>
<feature type="binding site" evidence="13">
    <location>
        <position position="224"/>
    </location>
    <ligand>
        <name>substrate</name>
    </ligand>
</feature>
<keyword evidence="5" id="KW-0659">Purine metabolism</keyword>
<dbReference type="InterPro" id="IPR000895">
    <property type="entry name" value="Transthyretin/HIU_hydrolase"/>
</dbReference>
<sequence length="332" mass="36116">GEGQSAVVPSPSLTFPSRLPNQIKSTKEKETTVFYSITGQGADSPPIGTFTIERETGWLKVTRPLDRENIPSYQLVCHAVAANGQEVEMPMTLVINILDQNDNRPKFIQQVFRGSVPEAAQPGTVVMQVSATDQDDAVNSLNGVVSYSILSQEPPEPLRDMFAIDSKTGFISLSKASLDREKVPRYTLTLQASDLEGAGLSATATAVIQVAGSSEDHHTSLSVHALNVLTGLPATGLAVCLSQLGDPSQTWMELMTSTTSTDGRMDKTELASMQLKPGTYKLHFATGEYWQQQGLTSFYPYVEVVFTIPAAERKLHIPLLLSPYSYVTYRGN</sequence>
<evidence type="ECO:0000259" key="15">
    <source>
        <dbReference type="PROSITE" id="PS50268"/>
    </source>
</evidence>
<evidence type="ECO:0000256" key="8">
    <source>
        <dbReference type="ARBA" id="ARBA00022801"/>
    </source>
</evidence>
<keyword evidence="12" id="KW-0325">Glycoprotein</keyword>
<dbReference type="CDD" id="cd11304">
    <property type="entry name" value="Cadherin_repeat"/>
    <property type="match status" value="1"/>
</dbReference>
<dbReference type="SUPFAM" id="SSF49472">
    <property type="entry name" value="Transthyretin (synonym: prealbumin)"/>
    <property type="match status" value="1"/>
</dbReference>
<dbReference type="InterPro" id="IPR015919">
    <property type="entry name" value="Cadherin-like_sf"/>
</dbReference>
<dbReference type="OMA" id="ICWENER"/>
<feature type="non-terminal residue" evidence="17">
    <location>
        <position position="1"/>
    </location>
</feature>
<name>A0A9F5J9L4_PYTBI</name>
<dbReference type="FunFam" id="2.60.40.60:FF:000022">
    <property type="entry name" value="Cadherin 2"/>
    <property type="match status" value="1"/>
</dbReference>
<comment type="subcellular location">
    <subcellularLocation>
        <location evidence="2">Cell membrane</location>
    </subcellularLocation>
</comment>
<dbReference type="GO" id="GO:0016342">
    <property type="term" value="C:catenin complex"/>
    <property type="evidence" value="ECO:0007669"/>
    <property type="project" value="TreeGrafter"/>
</dbReference>
<keyword evidence="10" id="KW-0130">Cell adhesion</keyword>
<dbReference type="AlphaFoldDB" id="A0A9F5J9L4"/>
<dbReference type="SUPFAM" id="SSF49313">
    <property type="entry name" value="Cadherin-like"/>
    <property type="match status" value="2"/>
</dbReference>
<dbReference type="KEGG" id="pbi:103060195"/>
<dbReference type="Pfam" id="PF00576">
    <property type="entry name" value="Transthyretin"/>
    <property type="match status" value="1"/>
</dbReference>
<dbReference type="FunFam" id="2.60.40.60:FF:000011">
    <property type="entry name" value="Cadherin 1"/>
    <property type="match status" value="1"/>
</dbReference>
<dbReference type="GeneID" id="103060195"/>
<dbReference type="GO" id="GO:0045296">
    <property type="term" value="F:cadherin binding"/>
    <property type="evidence" value="ECO:0007669"/>
    <property type="project" value="TreeGrafter"/>
</dbReference>
<dbReference type="GO" id="GO:0044331">
    <property type="term" value="P:cell-cell adhesion mediated by cadherin"/>
    <property type="evidence" value="ECO:0007669"/>
    <property type="project" value="TreeGrafter"/>
</dbReference>
<keyword evidence="11" id="KW-0472">Membrane</keyword>
<dbReference type="Proteomes" id="UP000695026">
    <property type="component" value="Unplaced"/>
</dbReference>
<evidence type="ECO:0000313" key="17">
    <source>
        <dbReference type="RefSeq" id="XP_025032908.1"/>
    </source>
</evidence>
<dbReference type="InterPro" id="IPR036817">
    <property type="entry name" value="Transthyretin/HIU_hydrolase_sf"/>
</dbReference>
<dbReference type="PANTHER" id="PTHR24027">
    <property type="entry name" value="CADHERIN-23"/>
    <property type="match status" value="1"/>
</dbReference>
<dbReference type="PRINTS" id="PR00189">
    <property type="entry name" value="TRNSTHYRETIN"/>
</dbReference>
<dbReference type="PANTHER" id="PTHR24027:SF319">
    <property type="entry name" value="CADHERIN-1"/>
    <property type="match status" value="1"/>
</dbReference>
<comment type="catalytic activity">
    <reaction evidence="1">
        <text>5-hydroxyisourate + H2O = 5-hydroxy-2-oxo-4-ureido-2,5-dihydro-1H-imidazole-5-carboxylate + H(+)</text>
        <dbReference type="Rhea" id="RHEA:23736"/>
        <dbReference type="ChEBI" id="CHEBI:15377"/>
        <dbReference type="ChEBI" id="CHEBI:15378"/>
        <dbReference type="ChEBI" id="CHEBI:18072"/>
        <dbReference type="ChEBI" id="CHEBI:58639"/>
        <dbReference type="EC" id="3.5.2.17"/>
    </reaction>
</comment>